<dbReference type="InterPro" id="IPR001611">
    <property type="entry name" value="Leu-rich_rpt"/>
</dbReference>
<reference evidence="1 2" key="1">
    <citation type="submission" date="2024-04" db="EMBL/GenBank/DDBJ databases">
        <title>Tritrichomonas musculus Genome.</title>
        <authorList>
            <person name="Alves-Ferreira E."/>
            <person name="Grigg M."/>
            <person name="Lorenzi H."/>
            <person name="Galac M."/>
        </authorList>
    </citation>
    <scope>NUCLEOTIDE SEQUENCE [LARGE SCALE GENOMIC DNA]</scope>
    <source>
        <strain evidence="1 2">EAF2021</strain>
    </source>
</reference>
<dbReference type="Proteomes" id="UP001470230">
    <property type="component" value="Unassembled WGS sequence"/>
</dbReference>
<gene>
    <name evidence="1" type="ORF">M9Y10_040670</name>
</gene>
<evidence type="ECO:0000313" key="1">
    <source>
        <dbReference type="EMBL" id="KAK8885225.1"/>
    </source>
</evidence>
<organism evidence="1 2">
    <name type="scientific">Tritrichomonas musculus</name>
    <dbReference type="NCBI Taxonomy" id="1915356"/>
    <lineage>
        <taxon>Eukaryota</taxon>
        <taxon>Metamonada</taxon>
        <taxon>Parabasalia</taxon>
        <taxon>Tritrichomonadida</taxon>
        <taxon>Tritrichomonadidae</taxon>
        <taxon>Tritrichomonas</taxon>
    </lineage>
</organism>
<name>A0ABR2K274_9EUKA</name>
<dbReference type="InterPro" id="IPR032675">
    <property type="entry name" value="LRR_dom_sf"/>
</dbReference>
<proteinExistence type="predicted"/>
<accession>A0ABR2K274</accession>
<evidence type="ECO:0008006" key="3">
    <source>
        <dbReference type="Google" id="ProtNLM"/>
    </source>
</evidence>
<dbReference type="SUPFAM" id="SSF52047">
    <property type="entry name" value="RNI-like"/>
    <property type="match status" value="1"/>
</dbReference>
<sequence length="736" mass="83862">MSSPRSAEFIPSSIRAMSLKVSKSFAQHVNLKIEPTLFSDWCKKPDNKKKSESSQIRFCVITPAAFYLCKLRHISTIKISQVFPWISITSFKCDINKHDVTLDFGDTSIYLLFDNVKHFVSKAVSYLKSILPSYFPVQYSIPPEIESSLEIVKPIPSQIAYLFLSKCKVLKENVDTNFILNLKHDMKNKKSFVIDSSQLSDVKVDAMCSAILNFPYIKKVKFGGKNFNRLYHKVSVIISKNSEIRKLEIFKYRNDHKFIDFVNKLKTSHITSLTFTEVDFTQEMSEILTKELPSINLKKINFSGCQFSKIILPELQKNFNDSTTDLIIHNDTFSPTQIRNLVMICLSSNITNLVLTDSSIDIKGFFDVLAPNINTFKVEKLDLSGNVCSSIYGSTFPIPKNLKTLILQRITWEGDSLISFLSKQVFDSEIELDLTRSYLTNDQVVNLMKYLPENSSANIVKFNWSNNPIFLKLFNYISKLENLRELTLDNCIYPSVDRKPDKYNERKAILLAFVDLISNLNVKKLSIKGTMKDYGKNLMVAAKNALIENQTITSLHIDDNSITDEGLSILKTVLLENKVIKCISFDCCDLKNYQSLISFINSISTIPNLKHISKPQAEISRLSELNGKKAAREIKAAWSSIDANRNQEKKFCDESSSCRSSNSLASSTMMFVSTNDMNEIYVPMTHLEAEWESGFDMPYDGSVNEWSSLKQLYSYANITGIEALNHLKENQNSEFL</sequence>
<evidence type="ECO:0000313" key="2">
    <source>
        <dbReference type="Proteomes" id="UP001470230"/>
    </source>
</evidence>
<protein>
    <recommendedName>
        <fullName evidence="3">Leucine Rich Repeat family protein</fullName>
    </recommendedName>
</protein>
<dbReference type="Pfam" id="PF13516">
    <property type="entry name" value="LRR_6"/>
    <property type="match status" value="1"/>
</dbReference>
<dbReference type="EMBL" id="JAPFFF010000007">
    <property type="protein sequence ID" value="KAK8885225.1"/>
    <property type="molecule type" value="Genomic_DNA"/>
</dbReference>
<dbReference type="PANTHER" id="PTHR24112:SF64">
    <property type="entry name" value="CHROMOSOME UNDETERMINED SCAFFOLD_46, WHOLE GENOME SHOTGUN SEQUENCE"/>
    <property type="match status" value="1"/>
</dbReference>
<dbReference type="Gene3D" id="3.80.10.10">
    <property type="entry name" value="Ribonuclease Inhibitor"/>
    <property type="match status" value="1"/>
</dbReference>
<dbReference type="PANTHER" id="PTHR24112">
    <property type="entry name" value="LEUCINE-RICH REPEAT, ISOFORM F-RELATED"/>
    <property type="match status" value="1"/>
</dbReference>
<keyword evidence="2" id="KW-1185">Reference proteome</keyword>
<dbReference type="InterPro" id="IPR051279">
    <property type="entry name" value="PP1-Reg/Actin-Interact_Protein"/>
</dbReference>
<comment type="caution">
    <text evidence="1">The sequence shown here is derived from an EMBL/GenBank/DDBJ whole genome shotgun (WGS) entry which is preliminary data.</text>
</comment>